<evidence type="ECO:0000313" key="1">
    <source>
        <dbReference type="EMBL" id="MCI19587.1"/>
    </source>
</evidence>
<sequence length="22" mass="2636">MQARREKWTAPPYKANQGVLYK</sequence>
<dbReference type="EMBL" id="LXQA010115511">
    <property type="protein sequence ID" value="MCI19587.1"/>
    <property type="molecule type" value="Genomic_DNA"/>
</dbReference>
<comment type="caution">
    <text evidence="1">The sequence shown here is derived from an EMBL/GenBank/DDBJ whole genome shotgun (WGS) entry which is preliminary data.</text>
</comment>
<evidence type="ECO:0000313" key="2">
    <source>
        <dbReference type="Proteomes" id="UP000265520"/>
    </source>
</evidence>
<protein>
    <submittedName>
        <fullName evidence="1">Uncharacterized protein</fullName>
    </submittedName>
</protein>
<feature type="non-terminal residue" evidence="1">
    <location>
        <position position="22"/>
    </location>
</feature>
<dbReference type="AlphaFoldDB" id="A0A392Q6S1"/>
<organism evidence="1 2">
    <name type="scientific">Trifolium medium</name>
    <dbReference type="NCBI Taxonomy" id="97028"/>
    <lineage>
        <taxon>Eukaryota</taxon>
        <taxon>Viridiplantae</taxon>
        <taxon>Streptophyta</taxon>
        <taxon>Embryophyta</taxon>
        <taxon>Tracheophyta</taxon>
        <taxon>Spermatophyta</taxon>
        <taxon>Magnoliopsida</taxon>
        <taxon>eudicotyledons</taxon>
        <taxon>Gunneridae</taxon>
        <taxon>Pentapetalae</taxon>
        <taxon>rosids</taxon>
        <taxon>fabids</taxon>
        <taxon>Fabales</taxon>
        <taxon>Fabaceae</taxon>
        <taxon>Papilionoideae</taxon>
        <taxon>50 kb inversion clade</taxon>
        <taxon>NPAAA clade</taxon>
        <taxon>Hologalegina</taxon>
        <taxon>IRL clade</taxon>
        <taxon>Trifolieae</taxon>
        <taxon>Trifolium</taxon>
    </lineage>
</organism>
<keyword evidence="2" id="KW-1185">Reference proteome</keyword>
<accession>A0A392Q6S1</accession>
<dbReference type="Proteomes" id="UP000265520">
    <property type="component" value="Unassembled WGS sequence"/>
</dbReference>
<proteinExistence type="predicted"/>
<name>A0A392Q6S1_9FABA</name>
<reference evidence="1 2" key="1">
    <citation type="journal article" date="2018" name="Front. Plant Sci.">
        <title>Red Clover (Trifolium pratense) and Zigzag Clover (T. medium) - A Picture of Genomic Similarities and Differences.</title>
        <authorList>
            <person name="Dluhosova J."/>
            <person name="Istvanek J."/>
            <person name="Nedelnik J."/>
            <person name="Repkova J."/>
        </authorList>
    </citation>
    <scope>NUCLEOTIDE SEQUENCE [LARGE SCALE GENOMIC DNA]</scope>
    <source>
        <strain evidence="2">cv. 10/8</strain>
        <tissue evidence="1">Leaf</tissue>
    </source>
</reference>